<dbReference type="PANTHER" id="PTHR23303:SF14">
    <property type="entry name" value="BOS COMPLEX SUBUNIT NOMO1-RELATED"/>
    <property type="match status" value="1"/>
</dbReference>
<dbReference type="SUPFAM" id="SSF49478">
    <property type="entry name" value="Cna protein B-type domain"/>
    <property type="match status" value="1"/>
</dbReference>
<dbReference type="SUPFAM" id="SSF49464">
    <property type="entry name" value="Carboxypeptidase regulatory domain-like"/>
    <property type="match status" value="2"/>
</dbReference>
<feature type="chain" id="PRO_5043941748" evidence="2">
    <location>
        <begin position="28"/>
        <end position="569"/>
    </location>
</feature>
<dbReference type="KEGG" id="eaj:Q3M24_12855"/>
<gene>
    <name evidence="3" type="ORF">Q3M24_12855</name>
</gene>
<dbReference type="EMBL" id="CP159373">
    <property type="protein sequence ID" value="XCN71205.1"/>
    <property type="molecule type" value="Genomic_DNA"/>
</dbReference>
<keyword evidence="3" id="KW-0645">Protease</keyword>
<dbReference type="PANTHER" id="PTHR23303">
    <property type="entry name" value="CARBOXYPEPTIDASE REGULATORY REGION-CONTAINING"/>
    <property type="match status" value="1"/>
</dbReference>
<dbReference type="GO" id="GO:0030246">
    <property type="term" value="F:carbohydrate binding"/>
    <property type="evidence" value="ECO:0007669"/>
    <property type="project" value="InterPro"/>
</dbReference>
<dbReference type="InterPro" id="IPR013784">
    <property type="entry name" value="Carb-bd-like_fold"/>
</dbReference>
<evidence type="ECO:0000256" key="1">
    <source>
        <dbReference type="ARBA" id="ARBA00022729"/>
    </source>
</evidence>
<dbReference type="SUPFAM" id="SSF49452">
    <property type="entry name" value="Starch-binding domain-like"/>
    <property type="match status" value="2"/>
</dbReference>
<dbReference type="InterPro" id="IPR051417">
    <property type="entry name" value="SDr/BOS_complex"/>
</dbReference>
<organism evidence="3">
    <name type="scientific">Candidatus Electrothrix aestuarii</name>
    <dbReference type="NCBI Taxonomy" id="3062594"/>
    <lineage>
        <taxon>Bacteria</taxon>
        <taxon>Pseudomonadati</taxon>
        <taxon>Thermodesulfobacteriota</taxon>
        <taxon>Desulfobulbia</taxon>
        <taxon>Desulfobulbales</taxon>
        <taxon>Desulfobulbaceae</taxon>
        <taxon>Candidatus Electrothrix</taxon>
    </lineage>
</organism>
<dbReference type="GO" id="GO:0004180">
    <property type="term" value="F:carboxypeptidase activity"/>
    <property type="evidence" value="ECO:0007669"/>
    <property type="project" value="UniProtKB-KW"/>
</dbReference>
<dbReference type="AlphaFoldDB" id="A0AAU8LP05"/>
<feature type="signal peptide" evidence="2">
    <location>
        <begin position="1"/>
        <end position="27"/>
    </location>
</feature>
<dbReference type="Pfam" id="PF13620">
    <property type="entry name" value="CarboxypepD_reg"/>
    <property type="match status" value="4"/>
</dbReference>
<reference evidence="3" key="2">
    <citation type="submission" date="2024-06" db="EMBL/GenBank/DDBJ databases">
        <authorList>
            <person name="Plum-Jensen L.E."/>
            <person name="Schramm A."/>
            <person name="Marshall I.P.G."/>
        </authorList>
    </citation>
    <scope>NUCLEOTIDE SEQUENCE</scope>
    <source>
        <strain evidence="3">Rat1</strain>
    </source>
</reference>
<accession>A0AAU8LP05</accession>
<protein>
    <submittedName>
        <fullName evidence="3">Carboxypeptidase-like regulatory domain-containing protein</fullName>
    </submittedName>
</protein>
<keyword evidence="3" id="KW-0378">Hydrolase</keyword>
<reference evidence="3" key="1">
    <citation type="journal article" date="2024" name="Syst. Appl. Microbiol.">
        <title>First single-strain enrichments of Electrothrix cable bacteria, description of E. aestuarii sp. nov. and E. rattekaaiensis sp. nov., and proposal of a cable bacteria taxonomy following the rules of the SeqCode.</title>
        <authorList>
            <person name="Plum-Jensen L.E."/>
            <person name="Schramm A."/>
            <person name="Marshall I.P.G."/>
        </authorList>
    </citation>
    <scope>NUCLEOTIDE SEQUENCE</scope>
    <source>
        <strain evidence="3">Rat1</strain>
    </source>
</reference>
<evidence type="ECO:0000313" key="3">
    <source>
        <dbReference type="EMBL" id="XCN71205.1"/>
    </source>
</evidence>
<evidence type="ECO:0000256" key="2">
    <source>
        <dbReference type="SAM" id="SignalP"/>
    </source>
</evidence>
<proteinExistence type="predicted"/>
<name>A0AAU8LP05_9BACT</name>
<sequence>MITLKTVPTVFAFFTLLALLPISSLSAEPQESNLTAFTTGSIAGKVTDEAGTGIDQIYVTLYSSSSSVTILQTVKTGSDGSYVLSDLAEGSYKIQFHGIRYQTVYLEEWYNDKSGFDTAEAVTVTASSLAVTNIDAELALGGSITGRVTDEAGNGIADVSIYAYNSSSWITTYKGHVHTESDGSYTIPGLPNGSYKLSFDGSNYANEWYPNSCTFAQAYAVAVTAPQTTSNIDAVLSAGGNIAGRVTDKEGKGIEGIDVAAVEAVTGDWGGSVRTDSEGYYTLSHLFTGTYRIEFSAGRVNAETGTNYIGTYYNDKKGFFISDPVSVVAPETSSNINAVLGVGGSISGRVTDSEGQGISSVDVSVYDSSSYSRYGAIVERSGTDTEGNYMVRGVPTGPHKVQFNTYIKNFDNDNNYANAWYSGGRSFADADIVQVTAPDTVTSGVDAVLTDGGSVSGTVTDKFGHGIADIFVYAYADGSSPLGYGFTDLDGKYTIPGLPEGSYAILFDSFTRNVIGGDRCIDEWYSDKIDFFHADSVTVIAPKITTSGIDAVLQRTGNALVPILQLLLL</sequence>
<dbReference type="Gene3D" id="2.60.40.1120">
    <property type="entry name" value="Carboxypeptidase-like, regulatory domain"/>
    <property type="match status" value="4"/>
</dbReference>
<dbReference type="InterPro" id="IPR008969">
    <property type="entry name" value="CarboxyPept-like_regulatory"/>
</dbReference>
<keyword evidence="1 2" id="KW-0732">Signal</keyword>
<keyword evidence="3" id="KW-0121">Carboxypeptidase</keyword>